<dbReference type="InterPro" id="IPR032164">
    <property type="entry name" value="DUF5000"/>
</dbReference>
<keyword evidence="1" id="KW-0472">Membrane</keyword>
<gene>
    <name evidence="3" type="ORF">EZS26_003240</name>
</gene>
<comment type="caution">
    <text evidence="3">The sequence shown here is derived from an EMBL/GenBank/DDBJ whole genome shotgun (WGS) entry which is preliminary data.</text>
</comment>
<keyword evidence="1" id="KW-1133">Transmembrane helix</keyword>
<dbReference type="Gene3D" id="2.60.120.260">
    <property type="entry name" value="Galactose-binding domain-like"/>
    <property type="match status" value="1"/>
</dbReference>
<evidence type="ECO:0000256" key="1">
    <source>
        <dbReference type="SAM" id="Phobius"/>
    </source>
</evidence>
<keyword evidence="1" id="KW-0812">Transmembrane</keyword>
<protein>
    <recommendedName>
        <fullName evidence="2">DUF5000 domain-containing protein</fullName>
    </recommendedName>
</protein>
<dbReference type="AlphaFoldDB" id="A0A5M8NW61"/>
<feature type="domain" description="DUF5000" evidence="2">
    <location>
        <begin position="428"/>
        <end position="503"/>
    </location>
</feature>
<reference evidence="3 4" key="1">
    <citation type="submission" date="2019-03" db="EMBL/GenBank/DDBJ databases">
        <title>Single cell metagenomics reveals metabolic interactions within the superorganism composed of flagellate Streblomastix strix and complex community of Bacteroidetes bacteria on its surface.</title>
        <authorList>
            <person name="Treitli S.C."/>
            <person name="Kolisko M."/>
            <person name="Husnik F."/>
            <person name="Keeling P."/>
            <person name="Hampl V."/>
        </authorList>
    </citation>
    <scope>NUCLEOTIDE SEQUENCE [LARGE SCALE GENOMIC DNA]</scope>
    <source>
        <strain evidence="3">St1</strain>
    </source>
</reference>
<dbReference type="Pfam" id="PF16391">
    <property type="entry name" value="DUF5000"/>
    <property type="match status" value="2"/>
</dbReference>
<feature type="domain" description="DUF5000" evidence="2">
    <location>
        <begin position="313"/>
        <end position="407"/>
    </location>
</feature>
<dbReference type="Proteomes" id="UP000324575">
    <property type="component" value="Unassembled WGS sequence"/>
</dbReference>
<name>A0A5M8NW61_9BACT</name>
<feature type="transmembrane region" description="Helical" evidence="1">
    <location>
        <begin position="12"/>
        <end position="31"/>
    </location>
</feature>
<evidence type="ECO:0000313" key="4">
    <source>
        <dbReference type="Proteomes" id="UP000324575"/>
    </source>
</evidence>
<organism evidence="3 4">
    <name type="scientific">Candidatus Ordinivivax streblomastigis</name>
    <dbReference type="NCBI Taxonomy" id="2540710"/>
    <lineage>
        <taxon>Bacteria</taxon>
        <taxon>Pseudomonadati</taxon>
        <taxon>Bacteroidota</taxon>
        <taxon>Bacteroidia</taxon>
        <taxon>Bacteroidales</taxon>
        <taxon>Candidatus Ordinivivax</taxon>
    </lineage>
</organism>
<proteinExistence type="predicted"/>
<evidence type="ECO:0000313" key="3">
    <source>
        <dbReference type="EMBL" id="KAA6300617.1"/>
    </source>
</evidence>
<sequence>MKRINFKYSLKTGIKAMMVIVPICLLVFVFSCENMNSIHEQYINRGETIYIGAADSVLMHPGYHKIGFEWKINADPRIIKAVIYWNERADTTTIPVVRTPESEGEMWLEALLEDIPEGEYVFEFELQDNSGNISKSLQISGTVLGDVYVENLRNRGIKELAKLVTGNMQITWEAVSATAATLQNSVVEYIDIHGNAVRREVPNDEEVTLLEGLETGNEVEIYTIHLPENGLEPFESIKRKFFMPKFEREISKSRFVAAFKPGDNTTPHPGGGDQDYLKPITDFGVGQRSLAKIWDGGSANNTNNATILHTEDQTNNADARFKFPHHFTIDLGVQATLSRIHIWCRTDNGAFTGHSPRFFELWATDAPKELGDFNTKDEFETYYRTTYVEQKDPANYLASGDAAYTDKLTQAAANSRNYVAPKPAQGINNWQKDWIKLGDFEIDKPSMSNFNTSNDADKAAWAAGADFNLNDVGEKVKYIRLVLKYPNWQNTNCINLGEITLYGDDI</sequence>
<dbReference type="PROSITE" id="PS51257">
    <property type="entry name" value="PROKAR_LIPOPROTEIN"/>
    <property type="match status" value="1"/>
</dbReference>
<accession>A0A5M8NW61</accession>
<dbReference type="EMBL" id="SNRX01000062">
    <property type="protein sequence ID" value="KAA6300617.1"/>
    <property type="molecule type" value="Genomic_DNA"/>
</dbReference>
<evidence type="ECO:0000259" key="2">
    <source>
        <dbReference type="Pfam" id="PF16391"/>
    </source>
</evidence>
<dbReference type="Pfam" id="PF16389">
    <property type="entry name" value="DUF4998"/>
    <property type="match status" value="1"/>
</dbReference>